<sequence length="141" mass="16208">MNIKYLFWVLVIILFLINCEFILSTENNDDDSDEDDDEKFDVKFTKEVTPLLSKVYNILSSKNGEEGNTKIDLNKFRSDLSGIYSGNLFQGDIILTTDDAEGFIDAIKKEAKKKKLKISKIVGEIQFLIQQTKFLKKEVEL</sequence>
<feature type="signal peptide" evidence="1">
    <location>
        <begin position="1"/>
        <end position="24"/>
    </location>
</feature>
<dbReference type="AlphaFoldDB" id="A0A0K0F567"/>
<organism evidence="2 3">
    <name type="scientific">Strongyloides venezuelensis</name>
    <name type="common">Threadworm</name>
    <dbReference type="NCBI Taxonomy" id="75913"/>
    <lineage>
        <taxon>Eukaryota</taxon>
        <taxon>Metazoa</taxon>
        <taxon>Ecdysozoa</taxon>
        <taxon>Nematoda</taxon>
        <taxon>Chromadorea</taxon>
        <taxon>Rhabditida</taxon>
        <taxon>Tylenchina</taxon>
        <taxon>Panagrolaimomorpha</taxon>
        <taxon>Strongyloidoidea</taxon>
        <taxon>Strongyloididae</taxon>
        <taxon>Strongyloides</taxon>
    </lineage>
</organism>
<accession>A0A0K0F567</accession>
<name>A0A0K0F567_STRVS</name>
<feature type="chain" id="PRO_5005329376" evidence="1">
    <location>
        <begin position="25"/>
        <end position="141"/>
    </location>
</feature>
<keyword evidence="1" id="KW-0732">Signal</keyword>
<evidence type="ECO:0000256" key="1">
    <source>
        <dbReference type="SAM" id="SignalP"/>
    </source>
</evidence>
<reference evidence="2" key="1">
    <citation type="submission" date="2014-07" db="EMBL/GenBank/DDBJ databases">
        <authorList>
            <person name="Martin A.A"/>
            <person name="De Silva N."/>
        </authorList>
    </citation>
    <scope>NUCLEOTIDE SEQUENCE</scope>
</reference>
<proteinExistence type="predicted"/>
<keyword evidence="2" id="KW-1185">Reference proteome</keyword>
<evidence type="ECO:0000313" key="2">
    <source>
        <dbReference type="Proteomes" id="UP000035680"/>
    </source>
</evidence>
<reference evidence="3" key="2">
    <citation type="submission" date="2015-08" db="UniProtKB">
        <authorList>
            <consortium name="WormBaseParasite"/>
        </authorList>
    </citation>
    <scope>IDENTIFICATION</scope>
</reference>
<protein>
    <submittedName>
        <fullName evidence="3">Uncharacterized protein</fullName>
    </submittedName>
</protein>
<evidence type="ECO:0000313" key="3">
    <source>
        <dbReference type="WBParaSite" id="SVE_0395700.1"/>
    </source>
</evidence>
<dbReference type="WBParaSite" id="SVE_0395700.1">
    <property type="protein sequence ID" value="SVE_0395700.1"/>
    <property type="gene ID" value="SVE_0395700"/>
</dbReference>
<dbReference type="Proteomes" id="UP000035680">
    <property type="component" value="Unassembled WGS sequence"/>
</dbReference>
<dbReference type="STRING" id="75913.A0A0K0F567"/>